<dbReference type="Proteomes" id="UP000609531">
    <property type="component" value="Unassembled WGS sequence"/>
</dbReference>
<dbReference type="EMBL" id="JAEKJA010000006">
    <property type="protein sequence ID" value="MBJ3775698.1"/>
    <property type="molecule type" value="Genomic_DNA"/>
</dbReference>
<name>A0A934IFT3_9HYPH</name>
<sequence>MLRSGHSGAGVVEPETPHGAAEPPSREVIVFDDSFSDPAFYPVERRGSDGLVFRWMGRQDEATIPTKINRASPVRIEVHLAHFIDTVALDGLRIGIDGRYAYNYSTKVFDSGNTLKTAEFDFYDDDPDDLIVVNLKVLTKTDLSDRGDNRTLAVAVHKLVVQKI</sequence>
<evidence type="ECO:0000313" key="2">
    <source>
        <dbReference type="EMBL" id="MBJ3775698.1"/>
    </source>
</evidence>
<keyword evidence="3" id="KW-1185">Reference proteome</keyword>
<comment type="caution">
    <text evidence="2">The sequence shown here is derived from an EMBL/GenBank/DDBJ whole genome shotgun (WGS) entry which is preliminary data.</text>
</comment>
<evidence type="ECO:0000313" key="3">
    <source>
        <dbReference type="Proteomes" id="UP000609531"/>
    </source>
</evidence>
<reference evidence="2" key="1">
    <citation type="submission" date="2020-12" db="EMBL/GenBank/DDBJ databases">
        <title>Bacterial taxonomy.</title>
        <authorList>
            <person name="Pan X."/>
        </authorList>
    </citation>
    <scope>NUCLEOTIDE SEQUENCE</scope>
    <source>
        <strain evidence="2">B2012</strain>
    </source>
</reference>
<dbReference type="AlphaFoldDB" id="A0A934IFT3"/>
<dbReference type="RefSeq" id="WP_198881601.1">
    <property type="nucleotide sequence ID" value="NZ_JAEKJA010000006.1"/>
</dbReference>
<accession>A0A934IFT3</accession>
<gene>
    <name evidence="2" type="ORF">JCR33_08385</name>
</gene>
<proteinExistence type="predicted"/>
<feature type="region of interest" description="Disordered" evidence="1">
    <location>
        <begin position="1"/>
        <end position="25"/>
    </location>
</feature>
<evidence type="ECO:0000256" key="1">
    <source>
        <dbReference type="SAM" id="MobiDB-lite"/>
    </source>
</evidence>
<organism evidence="2 3">
    <name type="scientific">Acuticoccus mangrovi</name>
    <dbReference type="NCBI Taxonomy" id="2796142"/>
    <lineage>
        <taxon>Bacteria</taxon>
        <taxon>Pseudomonadati</taxon>
        <taxon>Pseudomonadota</taxon>
        <taxon>Alphaproteobacteria</taxon>
        <taxon>Hyphomicrobiales</taxon>
        <taxon>Amorphaceae</taxon>
        <taxon>Acuticoccus</taxon>
    </lineage>
</organism>
<protein>
    <submittedName>
        <fullName evidence="2">Uncharacterized protein</fullName>
    </submittedName>
</protein>